<reference evidence="1 2" key="1">
    <citation type="journal article" date="2015" name="Nature">
        <title>rRNA introns, odd ribosomes, and small enigmatic genomes across a large radiation of phyla.</title>
        <authorList>
            <person name="Brown C.T."/>
            <person name="Hug L.A."/>
            <person name="Thomas B.C."/>
            <person name="Sharon I."/>
            <person name="Castelle C.J."/>
            <person name="Singh A."/>
            <person name="Wilkins M.J."/>
            <person name="Williams K.H."/>
            <person name="Banfield J.F."/>
        </authorList>
    </citation>
    <scope>NUCLEOTIDE SEQUENCE [LARGE SCALE GENOMIC DNA]</scope>
</reference>
<dbReference type="Proteomes" id="UP000034894">
    <property type="component" value="Unassembled WGS sequence"/>
</dbReference>
<protein>
    <submittedName>
        <fullName evidence="1">Uncharacterized protein</fullName>
    </submittedName>
</protein>
<name>A0A0G1DFP3_9BACT</name>
<sequence length="162" mass="18331">MDTENLVKKLNKIELLVSECLEILTSNKSGGQNTPTLKKTVMDNSKNTGDYILWIVNKIKNCPESEKIDSQILAKNAIPGRILLPYYICYKYFSEQGLTSGDIEKITSELSVRIKTPNVSNYITNSLWKFLDGDSSRVKGKPVTYKLNRKGATFFESLLNQK</sequence>
<organism evidence="1 2">
    <name type="scientific">Candidatus Gottesmanbacteria bacterium GW2011_GWA2_43_14</name>
    <dbReference type="NCBI Taxonomy" id="1618443"/>
    <lineage>
        <taxon>Bacteria</taxon>
        <taxon>Candidatus Gottesmaniibacteriota</taxon>
    </lineage>
</organism>
<accession>A0A0G1DFP3</accession>
<proteinExistence type="predicted"/>
<gene>
    <name evidence="1" type="ORF">UV73_C0010G0049</name>
</gene>
<evidence type="ECO:0000313" key="1">
    <source>
        <dbReference type="EMBL" id="KKS96464.1"/>
    </source>
</evidence>
<comment type="caution">
    <text evidence="1">The sequence shown here is derived from an EMBL/GenBank/DDBJ whole genome shotgun (WGS) entry which is preliminary data.</text>
</comment>
<dbReference type="EMBL" id="LCFP01000010">
    <property type="protein sequence ID" value="KKS96464.1"/>
    <property type="molecule type" value="Genomic_DNA"/>
</dbReference>
<evidence type="ECO:0000313" key="2">
    <source>
        <dbReference type="Proteomes" id="UP000034894"/>
    </source>
</evidence>
<dbReference type="STRING" id="1618443.UV73_C0010G0049"/>
<dbReference type="AlphaFoldDB" id="A0A0G1DFP3"/>